<reference evidence="2 3" key="1">
    <citation type="submission" date="2023-08" db="EMBL/GenBank/DDBJ databases">
        <title>Black Yeasts Isolated from many extreme environments.</title>
        <authorList>
            <person name="Coleine C."/>
            <person name="Stajich J.E."/>
            <person name="Selbmann L."/>
        </authorList>
    </citation>
    <scope>NUCLEOTIDE SEQUENCE [LARGE SCALE GENOMIC DNA]</scope>
    <source>
        <strain evidence="2 3">CCFEE 5885</strain>
    </source>
</reference>
<name>A0ABR0K0W8_9EURO</name>
<organism evidence="2 3">
    <name type="scientific">Lithohypha guttulata</name>
    <dbReference type="NCBI Taxonomy" id="1690604"/>
    <lineage>
        <taxon>Eukaryota</taxon>
        <taxon>Fungi</taxon>
        <taxon>Dikarya</taxon>
        <taxon>Ascomycota</taxon>
        <taxon>Pezizomycotina</taxon>
        <taxon>Eurotiomycetes</taxon>
        <taxon>Chaetothyriomycetidae</taxon>
        <taxon>Chaetothyriales</taxon>
        <taxon>Trichomeriaceae</taxon>
        <taxon>Lithohypha</taxon>
    </lineage>
</organism>
<feature type="region of interest" description="Disordered" evidence="1">
    <location>
        <begin position="43"/>
        <end position="116"/>
    </location>
</feature>
<gene>
    <name evidence="2" type="ORF">LTR24_008191</name>
</gene>
<keyword evidence="3" id="KW-1185">Reference proteome</keyword>
<evidence type="ECO:0000313" key="3">
    <source>
        <dbReference type="Proteomes" id="UP001345013"/>
    </source>
</evidence>
<comment type="caution">
    <text evidence="2">The sequence shown here is derived from an EMBL/GenBank/DDBJ whole genome shotgun (WGS) entry which is preliminary data.</text>
</comment>
<feature type="compositionally biased region" description="Basic and acidic residues" evidence="1">
    <location>
        <begin position="43"/>
        <end position="101"/>
    </location>
</feature>
<accession>A0ABR0K0W8</accession>
<protein>
    <submittedName>
        <fullName evidence="2">Uncharacterized protein</fullName>
    </submittedName>
</protein>
<dbReference type="EMBL" id="JAVRRG010000136">
    <property type="protein sequence ID" value="KAK5081492.1"/>
    <property type="molecule type" value="Genomic_DNA"/>
</dbReference>
<proteinExistence type="predicted"/>
<evidence type="ECO:0000256" key="1">
    <source>
        <dbReference type="SAM" id="MobiDB-lite"/>
    </source>
</evidence>
<evidence type="ECO:0000313" key="2">
    <source>
        <dbReference type="EMBL" id="KAK5081492.1"/>
    </source>
</evidence>
<dbReference type="Proteomes" id="UP001345013">
    <property type="component" value="Unassembled WGS sequence"/>
</dbReference>
<sequence length="116" mass="13328">MYFLTLSTRTALRSSFRPTRHAISPRQSLRPFTAQARLFLKEDAERSPEEIEKHKQDNLKKQEKGEGEWDRNLASRGEESIAADKDANNVEDHDEHMEDLQKQTAGQSCSAVWEGL</sequence>